<dbReference type="PRINTS" id="PR00035">
    <property type="entry name" value="HTHGNTR"/>
</dbReference>
<dbReference type="Proteomes" id="UP000095651">
    <property type="component" value="Unassembled WGS sequence"/>
</dbReference>
<dbReference type="FunFam" id="1.10.10.10:FF:000079">
    <property type="entry name" value="GntR family transcriptional regulator"/>
    <property type="match status" value="1"/>
</dbReference>
<dbReference type="PANTHER" id="PTHR44846:SF1">
    <property type="entry name" value="MANNOSYL-D-GLYCERATE TRANSPORT_METABOLISM SYSTEM REPRESSOR MNGR-RELATED"/>
    <property type="match status" value="1"/>
</dbReference>
<evidence type="ECO:0000256" key="3">
    <source>
        <dbReference type="ARBA" id="ARBA00023163"/>
    </source>
</evidence>
<dbReference type="SUPFAM" id="SSF46785">
    <property type="entry name" value="Winged helix' DNA-binding domain"/>
    <property type="match status" value="1"/>
</dbReference>
<evidence type="ECO:0000256" key="1">
    <source>
        <dbReference type="ARBA" id="ARBA00023015"/>
    </source>
</evidence>
<dbReference type="GO" id="GO:0003700">
    <property type="term" value="F:DNA-binding transcription factor activity"/>
    <property type="evidence" value="ECO:0007669"/>
    <property type="project" value="InterPro"/>
</dbReference>
<dbReference type="EMBL" id="CYZE01000026">
    <property type="protein sequence ID" value="CUP35244.1"/>
    <property type="molecule type" value="Genomic_DNA"/>
</dbReference>
<evidence type="ECO:0000259" key="4">
    <source>
        <dbReference type="PROSITE" id="PS50949"/>
    </source>
</evidence>
<dbReference type="GO" id="GO:0003677">
    <property type="term" value="F:DNA binding"/>
    <property type="evidence" value="ECO:0007669"/>
    <property type="project" value="UniProtKB-KW"/>
</dbReference>
<feature type="domain" description="HTH gntR-type" evidence="4">
    <location>
        <begin position="8"/>
        <end position="76"/>
    </location>
</feature>
<gene>
    <name evidence="5" type="primary">yurK_2</name>
    <name evidence="5" type="ORF">ERS852407_05687</name>
</gene>
<dbReference type="InterPro" id="IPR050679">
    <property type="entry name" value="Bact_HTH_transcr_reg"/>
</dbReference>
<dbReference type="SMART" id="SM00345">
    <property type="entry name" value="HTH_GNTR"/>
    <property type="match status" value="1"/>
</dbReference>
<evidence type="ECO:0000256" key="2">
    <source>
        <dbReference type="ARBA" id="ARBA00023125"/>
    </source>
</evidence>
<dbReference type="InterPro" id="IPR036388">
    <property type="entry name" value="WH-like_DNA-bd_sf"/>
</dbReference>
<accession>A0A174MFU7</accession>
<dbReference type="SUPFAM" id="SSF64288">
    <property type="entry name" value="Chorismate lyase-like"/>
    <property type="match status" value="1"/>
</dbReference>
<protein>
    <submittedName>
        <fullName evidence="5">GntR family transcriptional regulator</fullName>
    </submittedName>
</protein>
<keyword evidence="1" id="KW-0805">Transcription regulation</keyword>
<dbReference type="AlphaFoldDB" id="A0A174MFU7"/>
<dbReference type="Pfam" id="PF07702">
    <property type="entry name" value="UTRA"/>
    <property type="match status" value="1"/>
</dbReference>
<dbReference type="PROSITE" id="PS50949">
    <property type="entry name" value="HTH_GNTR"/>
    <property type="match status" value="1"/>
</dbReference>
<dbReference type="GO" id="GO:0045892">
    <property type="term" value="P:negative regulation of DNA-templated transcription"/>
    <property type="evidence" value="ECO:0007669"/>
    <property type="project" value="TreeGrafter"/>
</dbReference>
<sequence>MLNQNALTPLYEQLKNAIKDDIHAQIYRPGDRMPSEAELEEKYQVSRITVRRAVKELCEEEILVRKQGKGTFVLSTGVQSRIDQLAGFHDSMESQGRTVRTEILEKSIIFVKPSYANDLQISVDDKVVYLKRVMYADDIPMMLDMCYIPLKRFPGIFEKMEGNVSVFQLLRQEYHAKLDRYYKVLKVRKASREFSEHLKCGLGDPLFDIFKITYNEEGVAQHISISILKGENTSYVISNSENDQMTHSGISWRV</sequence>
<organism evidence="5 6">
    <name type="scientific">Hungatella hathewayi</name>
    <dbReference type="NCBI Taxonomy" id="154046"/>
    <lineage>
        <taxon>Bacteria</taxon>
        <taxon>Bacillati</taxon>
        <taxon>Bacillota</taxon>
        <taxon>Clostridia</taxon>
        <taxon>Lachnospirales</taxon>
        <taxon>Lachnospiraceae</taxon>
        <taxon>Hungatella</taxon>
    </lineage>
</organism>
<evidence type="ECO:0000313" key="5">
    <source>
        <dbReference type="EMBL" id="CUP35244.1"/>
    </source>
</evidence>
<dbReference type="Gene3D" id="1.10.10.10">
    <property type="entry name" value="Winged helix-like DNA-binding domain superfamily/Winged helix DNA-binding domain"/>
    <property type="match status" value="1"/>
</dbReference>
<keyword evidence="3" id="KW-0804">Transcription</keyword>
<dbReference type="RefSeq" id="WP_055660304.1">
    <property type="nucleotide sequence ID" value="NZ_CABIXC010000026.1"/>
</dbReference>
<name>A0A174MFU7_9FIRM</name>
<evidence type="ECO:0000313" key="6">
    <source>
        <dbReference type="Proteomes" id="UP000095651"/>
    </source>
</evidence>
<dbReference type="PANTHER" id="PTHR44846">
    <property type="entry name" value="MANNOSYL-D-GLYCERATE TRANSPORT/METABOLISM SYSTEM REPRESSOR MNGR-RELATED"/>
    <property type="match status" value="1"/>
</dbReference>
<dbReference type="CDD" id="cd07377">
    <property type="entry name" value="WHTH_GntR"/>
    <property type="match status" value="1"/>
</dbReference>
<keyword evidence="2" id="KW-0238">DNA-binding</keyword>
<dbReference type="InterPro" id="IPR028978">
    <property type="entry name" value="Chorismate_lyase_/UTRA_dom_sf"/>
</dbReference>
<dbReference type="InterPro" id="IPR036390">
    <property type="entry name" value="WH_DNA-bd_sf"/>
</dbReference>
<proteinExistence type="predicted"/>
<dbReference type="InterPro" id="IPR000524">
    <property type="entry name" value="Tscrpt_reg_HTH_GntR"/>
</dbReference>
<dbReference type="Gene3D" id="3.40.1410.10">
    <property type="entry name" value="Chorismate lyase-like"/>
    <property type="match status" value="1"/>
</dbReference>
<dbReference type="Pfam" id="PF00392">
    <property type="entry name" value="GntR"/>
    <property type="match status" value="1"/>
</dbReference>
<dbReference type="InterPro" id="IPR011663">
    <property type="entry name" value="UTRA"/>
</dbReference>
<dbReference type="SMART" id="SM00866">
    <property type="entry name" value="UTRA"/>
    <property type="match status" value="1"/>
</dbReference>
<reference evidence="5 6" key="1">
    <citation type="submission" date="2015-09" db="EMBL/GenBank/DDBJ databases">
        <authorList>
            <consortium name="Pathogen Informatics"/>
        </authorList>
    </citation>
    <scope>NUCLEOTIDE SEQUENCE [LARGE SCALE GENOMIC DNA]</scope>
    <source>
        <strain evidence="5 6">2789STDY5608850</strain>
    </source>
</reference>